<comment type="caution">
    <text evidence="3">The sequence shown here is derived from an EMBL/GenBank/DDBJ whole genome shotgun (WGS) entry which is preliminary data.</text>
</comment>
<feature type="compositionally biased region" description="Low complexity" evidence="1">
    <location>
        <begin position="253"/>
        <end position="268"/>
    </location>
</feature>
<proteinExistence type="predicted"/>
<dbReference type="SMART" id="SM01349">
    <property type="entry name" value="TOG"/>
    <property type="match status" value="1"/>
</dbReference>
<dbReference type="AlphaFoldDB" id="A0AAD9IG83"/>
<dbReference type="PANTHER" id="PTHR12609">
    <property type="entry name" value="MICROTUBULE ASSOCIATED PROTEIN XMAP215"/>
    <property type="match status" value="1"/>
</dbReference>
<dbReference type="GO" id="GO:0030951">
    <property type="term" value="P:establishment or maintenance of microtubule cytoskeleton polarity"/>
    <property type="evidence" value="ECO:0007669"/>
    <property type="project" value="InterPro"/>
</dbReference>
<feature type="compositionally biased region" description="Pro residues" evidence="1">
    <location>
        <begin position="820"/>
        <end position="838"/>
    </location>
</feature>
<feature type="region of interest" description="Disordered" evidence="1">
    <location>
        <begin position="683"/>
        <end position="727"/>
    </location>
</feature>
<dbReference type="Gene3D" id="1.25.10.10">
    <property type="entry name" value="Leucine-rich Repeat Variant"/>
    <property type="match status" value="1"/>
</dbReference>
<organism evidence="3 4">
    <name type="scientific">Prototheca wickerhamii</name>
    <dbReference type="NCBI Taxonomy" id="3111"/>
    <lineage>
        <taxon>Eukaryota</taxon>
        <taxon>Viridiplantae</taxon>
        <taxon>Chlorophyta</taxon>
        <taxon>core chlorophytes</taxon>
        <taxon>Trebouxiophyceae</taxon>
        <taxon>Chlorellales</taxon>
        <taxon>Chlorellaceae</taxon>
        <taxon>Prototheca</taxon>
    </lineage>
</organism>
<keyword evidence="4" id="KW-1185">Reference proteome</keyword>
<dbReference type="Proteomes" id="UP001255856">
    <property type="component" value="Unassembled WGS sequence"/>
</dbReference>
<feature type="region of interest" description="Disordered" evidence="1">
    <location>
        <begin position="233"/>
        <end position="299"/>
    </location>
</feature>
<evidence type="ECO:0000313" key="4">
    <source>
        <dbReference type="Proteomes" id="UP001255856"/>
    </source>
</evidence>
<dbReference type="InterPro" id="IPR045110">
    <property type="entry name" value="XMAP215"/>
</dbReference>
<feature type="domain" description="TOG" evidence="2">
    <location>
        <begin position="16"/>
        <end position="246"/>
    </location>
</feature>
<sequence>MLFRVRSMRFEGVGEDEAELLERELGALASAELRADLFSSDFRSQLRAADRLSAELARDGGWPGLAANLDLLFRWVVLRLVEGNSQVAARVLDLSLALLQGVQLHGDGGDGFSDSAQLSDAEALSLLPAVVERSGHPQDRIRAQHRAVLRAALPVYAVPKLLEVLTPGLSSKSARTRAETAEFVAATLLQERGSAALTALIACRARPLVAVTIGGEEVLRQFGRLEPREQDMVEERLRRSRAPGARVGQGRGMAAATATTTTMAASPAPRAPPMETPSRDAAWGQPALSSVPTFTPPAPLHATPPAAVCYDEPHGAEEYATAGQRAAGNMYAEGPSVVGYGAATAAASVPPLATSYAPDVPKQPVIEDPTFERRWEAQMEALASPDAAAVVEAMKAVCGELMPAAEGAAAPRTVALMARSAETLFTRVHAALVSIFAEAAAAPSSRLPYPARGCKYGLNVMLQGLAVREVACGLSQRTLRACVSLLLLRLLDDHGLLRFEEGHTLVKAVNVLMLKMLETTDRTYCFGALLQLLRVPPADPVLAAHGCDNILGQAPSSSSVTSSSTTSSPALIAKFHDLVVKCLIKLTKGLQADVASVDVGALLLDIHDFFLFLGVDEIRRRSGVEDKPLRMVKTILHELCKLLDYGIYSHAEKIPGRAAQPQPIIFAYISLNLSTLSASGVIQPPAETTGGGRSVHPSTGSTSSTTSSASSSQHLADTSASGALAREEDRAAVKAGLKEIMPRLMHRSEADAAMKQLYELRSAYPVAVDKYIAGTSDMFRAYIRDGLAALEAAGKDEGDQVAAPSVASDEGSEPLALAPEPAPARPVAPPRRAVPPSPNSLEAGALTPGGTLLTPSSASVVRLSSLRERLANARYSLEGNAAPPKPLVSPARSRATGDLNSVRSAIDDLAERMAALRRASHTSG</sequence>
<dbReference type="GO" id="GO:0061863">
    <property type="term" value="F:microtubule plus end polymerase"/>
    <property type="evidence" value="ECO:0007669"/>
    <property type="project" value="InterPro"/>
</dbReference>
<dbReference type="GO" id="GO:0046785">
    <property type="term" value="P:microtubule polymerization"/>
    <property type="evidence" value="ECO:0007669"/>
    <property type="project" value="InterPro"/>
</dbReference>
<feature type="compositionally biased region" description="Low complexity" evidence="1">
    <location>
        <begin position="698"/>
        <end position="712"/>
    </location>
</feature>
<dbReference type="GO" id="GO:0051010">
    <property type="term" value="F:microtubule plus-end binding"/>
    <property type="evidence" value="ECO:0007669"/>
    <property type="project" value="InterPro"/>
</dbReference>
<dbReference type="EMBL" id="JASFZW010000008">
    <property type="protein sequence ID" value="KAK2077036.1"/>
    <property type="molecule type" value="Genomic_DNA"/>
</dbReference>
<accession>A0AAD9IG83</accession>
<evidence type="ECO:0000256" key="1">
    <source>
        <dbReference type="SAM" id="MobiDB-lite"/>
    </source>
</evidence>
<evidence type="ECO:0000313" key="3">
    <source>
        <dbReference type="EMBL" id="KAK2077036.1"/>
    </source>
</evidence>
<feature type="region of interest" description="Disordered" evidence="1">
    <location>
        <begin position="799"/>
        <end position="850"/>
    </location>
</feature>
<evidence type="ECO:0000259" key="2">
    <source>
        <dbReference type="SMART" id="SM01349"/>
    </source>
</evidence>
<dbReference type="InterPro" id="IPR011989">
    <property type="entry name" value="ARM-like"/>
</dbReference>
<gene>
    <name evidence="3" type="ORF">QBZ16_005264</name>
</gene>
<name>A0AAD9IG83_PROWI</name>
<dbReference type="InterPro" id="IPR034085">
    <property type="entry name" value="TOG"/>
</dbReference>
<feature type="region of interest" description="Disordered" evidence="1">
    <location>
        <begin position="877"/>
        <end position="899"/>
    </location>
</feature>
<reference evidence="3" key="1">
    <citation type="submission" date="2021-01" db="EMBL/GenBank/DDBJ databases">
        <authorList>
            <person name="Eckstrom K.M.E."/>
        </authorList>
    </citation>
    <scope>NUCLEOTIDE SEQUENCE</scope>
    <source>
        <strain evidence="3">UVCC 0001</strain>
    </source>
</reference>
<protein>
    <recommendedName>
        <fullName evidence="2">TOG domain-containing protein</fullName>
    </recommendedName>
</protein>
<dbReference type="GO" id="GO:0007051">
    <property type="term" value="P:spindle organization"/>
    <property type="evidence" value="ECO:0007669"/>
    <property type="project" value="InterPro"/>
</dbReference>